<dbReference type="GO" id="GO:0008409">
    <property type="term" value="F:5'-3' exonuclease activity"/>
    <property type="evidence" value="ECO:0007669"/>
    <property type="project" value="InterPro"/>
</dbReference>
<dbReference type="AlphaFoldDB" id="A0A1H6GWC6"/>
<protein>
    <recommendedName>
        <fullName evidence="2">Single-stranded-DNA-specific exonuclease RecJ</fullName>
    </recommendedName>
</protein>
<evidence type="ECO:0000256" key="1">
    <source>
        <dbReference type="ARBA" id="ARBA00005915"/>
    </source>
</evidence>
<accession>A0A1H6GWC6</accession>
<dbReference type="Gene3D" id="3.10.310.30">
    <property type="match status" value="1"/>
</dbReference>
<evidence type="ECO:0000256" key="3">
    <source>
        <dbReference type="ARBA" id="ARBA00022722"/>
    </source>
</evidence>
<evidence type="ECO:0000256" key="4">
    <source>
        <dbReference type="ARBA" id="ARBA00022801"/>
    </source>
</evidence>
<dbReference type="RefSeq" id="WP_074765391.1">
    <property type="nucleotide sequence ID" value="NZ_FNWO01000002.1"/>
</dbReference>
<evidence type="ECO:0000313" key="9">
    <source>
        <dbReference type="EMBL" id="SEH27767.1"/>
    </source>
</evidence>
<dbReference type="OrthoDB" id="9809852at2"/>
<evidence type="ECO:0000256" key="2">
    <source>
        <dbReference type="ARBA" id="ARBA00019841"/>
    </source>
</evidence>
<dbReference type="Pfam" id="PF17768">
    <property type="entry name" value="RecJ_OB"/>
    <property type="match status" value="1"/>
</dbReference>
<dbReference type="InterPro" id="IPR038763">
    <property type="entry name" value="DHH_sf"/>
</dbReference>
<keyword evidence="5 9" id="KW-0269">Exonuclease</keyword>
<dbReference type="PANTHER" id="PTHR30255:SF2">
    <property type="entry name" value="SINGLE-STRANDED-DNA-SPECIFIC EXONUCLEASE RECJ"/>
    <property type="match status" value="1"/>
</dbReference>
<dbReference type="GO" id="GO:0003676">
    <property type="term" value="F:nucleic acid binding"/>
    <property type="evidence" value="ECO:0007669"/>
    <property type="project" value="InterPro"/>
</dbReference>
<keyword evidence="3" id="KW-0540">Nuclease</keyword>
<dbReference type="Pfam" id="PF02272">
    <property type="entry name" value="DHHA1"/>
    <property type="match status" value="1"/>
</dbReference>
<proteinExistence type="inferred from homology"/>
<dbReference type="Proteomes" id="UP000182983">
    <property type="component" value="Unassembled WGS sequence"/>
</dbReference>
<reference evidence="10" key="1">
    <citation type="submission" date="2016-10" db="EMBL/GenBank/DDBJ databases">
        <authorList>
            <person name="Varghese N."/>
            <person name="Submissions S."/>
        </authorList>
    </citation>
    <scope>NUCLEOTIDE SEQUENCE [LARGE SCALE GENOMIC DNA]</scope>
    <source>
        <strain evidence="10">DSM 13234</strain>
    </source>
</reference>
<dbReference type="GO" id="GO:0006310">
    <property type="term" value="P:DNA recombination"/>
    <property type="evidence" value="ECO:0007669"/>
    <property type="project" value="InterPro"/>
</dbReference>
<name>A0A1H6GWC6_MAGFU</name>
<feature type="domain" description="DDH" evidence="6">
    <location>
        <begin position="96"/>
        <end position="252"/>
    </location>
</feature>
<dbReference type="InterPro" id="IPR003156">
    <property type="entry name" value="DHHA1_dom"/>
</dbReference>
<evidence type="ECO:0000313" key="10">
    <source>
        <dbReference type="Proteomes" id="UP000182983"/>
    </source>
</evidence>
<dbReference type="PANTHER" id="PTHR30255">
    <property type="entry name" value="SINGLE-STRANDED-DNA-SPECIFIC EXONUCLEASE RECJ"/>
    <property type="match status" value="1"/>
</dbReference>
<dbReference type="InterPro" id="IPR041122">
    <property type="entry name" value="RecJ_OB"/>
</dbReference>
<evidence type="ECO:0000259" key="7">
    <source>
        <dbReference type="Pfam" id="PF02272"/>
    </source>
</evidence>
<comment type="similarity">
    <text evidence="1">Belongs to the RecJ family.</text>
</comment>
<dbReference type="EMBL" id="FNWO01000002">
    <property type="protein sequence ID" value="SEH27767.1"/>
    <property type="molecule type" value="Genomic_DNA"/>
</dbReference>
<dbReference type="SUPFAM" id="SSF64182">
    <property type="entry name" value="DHH phosphoesterases"/>
    <property type="match status" value="1"/>
</dbReference>
<keyword evidence="4" id="KW-0378">Hydrolase</keyword>
<dbReference type="GO" id="GO:0006281">
    <property type="term" value="P:DNA repair"/>
    <property type="evidence" value="ECO:0007669"/>
    <property type="project" value="InterPro"/>
</dbReference>
<gene>
    <name evidence="9" type="ORF">SAMN04244559_00591</name>
</gene>
<dbReference type="InterPro" id="IPR001667">
    <property type="entry name" value="DDH_dom"/>
</dbReference>
<dbReference type="InterPro" id="IPR004610">
    <property type="entry name" value="RecJ"/>
</dbReference>
<dbReference type="Gene3D" id="3.90.1640.30">
    <property type="match status" value="1"/>
</dbReference>
<sequence>MSVAPGDAFLGVERSLTGRRWQSRPGDARVAQALSQRLALPELVGRVLAARGIGLDEAAAFLSPTLRDLLPDPGHLRDMDKAVARLAQAVQTGETIGIFGDYDVDGATSTAVLTLYLEAAGARVLTHIPDRVVEGYGPNAPALARMQAEGARLVITVDCGTTAFAALEAAAAAGQEVIVVDHHVAESSLPPALAVINPNRLDEDSPHRHLAAVGVSFLLAVGLNRALKQAGWFTNRPAPDLLRWLDLVALGTVCDVVPLVGVNRALVAQGLKVMGRRSNPGLAALADVAGVKERPDAYHLGYVLGPRVNAGGRVGEAGLGARLMTTADPIEAGDIARRLDGYNKDRQEIEAAVLAEAIEQVETRPDDGLPLLLAAGEGWHQGVIGIVAGRLKERYGRPACVIALDGDTGKGSGRSVIGLDLGAAIIAARQAGLLVAGGGHAMAAGFTLERDKLADLHAFIADRLQAQLSGELVPLLDLDGALDAGAASVELIETLAGIGPFGSGNPEPVFAVTNARIVRADVVGSGHVRLILTGAGGKRLKAIAFRAADSEMGMTLLASAGASFHLAGTLRVDNWQGASTAQLVVTDAALAR</sequence>
<organism evidence="9 10">
    <name type="scientific">Magnetospirillum fulvum</name>
    <name type="common">Rhodospirillum fulvum</name>
    <dbReference type="NCBI Taxonomy" id="1082"/>
    <lineage>
        <taxon>Bacteria</taxon>
        <taxon>Pseudomonadati</taxon>
        <taxon>Pseudomonadota</taxon>
        <taxon>Alphaproteobacteria</taxon>
        <taxon>Rhodospirillales</taxon>
        <taxon>Rhodospirillaceae</taxon>
        <taxon>Magnetospirillum</taxon>
    </lineage>
</organism>
<evidence type="ECO:0000259" key="8">
    <source>
        <dbReference type="Pfam" id="PF17768"/>
    </source>
</evidence>
<evidence type="ECO:0000259" key="6">
    <source>
        <dbReference type="Pfam" id="PF01368"/>
    </source>
</evidence>
<dbReference type="NCBIfam" id="TIGR00644">
    <property type="entry name" value="recJ"/>
    <property type="match status" value="1"/>
</dbReference>
<evidence type="ECO:0000256" key="5">
    <source>
        <dbReference type="ARBA" id="ARBA00022839"/>
    </source>
</evidence>
<dbReference type="Pfam" id="PF01368">
    <property type="entry name" value="DHH"/>
    <property type="match status" value="1"/>
</dbReference>
<dbReference type="InterPro" id="IPR051673">
    <property type="entry name" value="SSDNA_exonuclease_RecJ"/>
</dbReference>
<feature type="domain" description="RecJ OB" evidence="8">
    <location>
        <begin position="478"/>
        <end position="587"/>
    </location>
</feature>
<keyword evidence="10" id="KW-1185">Reference proteome</keyword>
<feature type="domain" description="DHHA1" evidence="7">
    <location>
        <begin position="372"/>
        <end position="465"/>
    </location>
</feature>